<keyword evidence="3" id="KW-1185">Reference proteome</keyword>
<protein>
    <recommendedName>
        <fullName evidence="1">DUF7968 domain-containing protein</fullName>
    </recommendedName>
</protein>
<dbReference type="RefSeq" id="WP_159662652.1">
    <property type="nucleotide sequence ID" value="NZ_WUUS01000001.1"/>
</dbReference>
<feature type="domain" description="DUF7968" evidence="1">
    <location>
        <begin position="3"/>
        <end position="102"/>
    </location>
</feature>
<accession>A0A6B0STL0</accession>
<evidence type="ECO:0000259" key="1">
    <source>
        <dbReference type="Pfam" id="PF25922"/>
    </source>
</evidence>
<dbReference type="AlphaFoldDB" id="A0A6B0STL0"/>
<dbReference type="InterPro" id="IPR058274">
    <property type="entry name" value="DUF7968"/>
</dbReference>
<gene>
    <name evidence="2" type="ORF">GRX01_01330</name>
</gene>
<evidence type="ECO:0000313" key="2">
    <source>
        <dbReference type="EMBL" id="MXR40001.1"/>
    </source>
</evidence>
<evidence type="ECO:0000313" key="3">
    <source>
        <dbReference type="Proteomes" id="UP000437065"/>
    </source>
</evidence>
<sequence>MGEDVTRVVLSFPDGLSEWGRDQIRTDRYRNYLRRMLDEPRVGDEREEFVDVGCCGDSLDLTFRVEAVEGGARIGDGTVVELVERTGAVDGGWRVQSAAGPRE</sequence>
<name>A0A6B0STL0_9EURY</name>
<dbReference type="Proteomes" id="UP000437065">
    <property type="component" value="Unassembled WGS sequence"/>
</dbReference>
<proteinExistence type="predicted"/>
<dbReference type="Pfam" id="PF25922">
    <property type="entry name" value="DUF7968"/>
    <property type="match status" value="1"/>
</dbReference>
<dbReference type="EMBL" id="WUUS01000001">
    <property type="protein sequence ID" value="MXR40001.1"/>
    <property type="molecule type" value="Genomic_DNA"/>
</dbReference>
<comment type="caution">
    <text evidence="2">The sequence shown here is derived from an EMBL/GenBank/DDBJ whole genome shotgun (WGS) entry which is preliminary data.</text>
</comment>
<organism evidence="2 3">
    <name type="scientific">Halobaculum saliterrae</name>
    <dbReference type="NCBI Taxonomy" id="2073113"/>
    <lineage>
        <taxon>Archaea</taxon>
        <taxon>Methanobacteriati</taxon>
        <taxon>Methanobacteriota</taxon>
        <taxon>Stenosarchaea group</taxon>
        <taxon>Halobacteria</taxon>
        <taxon>Halobacteriales</taxon>
        <taxon>Haloferacaceae</taxon>
        <taxon>Halobaculum</taxon>
    </lineage>
</organism>
<reference evidence="2 3" key="1">
    <citation type="submission" date="2019-12" db="EMBL/GenBank/DDBJ databases">
        <title>Isolation and characterization of three novel carbon monoxide-oxidizing members of Halobacteria from salione crusts and soils.</title>
        <authorList>
            <person name="Myers M.R."/>
            <person name="King G.M."/>
        </authorList>
    </citation>
    <scope>NUCLEOTIDE SEQUENCE [LARGE SCALE GENOMIC DNA]</scope>
    <source>
        <strain evidence="2 3">WSA2</strain>
    </source>
</reference>
<dbReference type="OrthoDB" id="239888at2157"/>